<accession>A0A0L6UAZ6</accession>
<evidence type="ECO:0000313" key="3">
    <source>
        <dbReference type="Proteomes" id="UP000037035"/>
    </source>
</evidence>
<dbReference type="EMBL" id="LAVV01013383">
    <property type="protein sequence ID" value="KNZ45696.1"/>
    <property type="molecule type" value="Genomic_DNA"/>
</dbReference>
<name>A0A0L6UAZ6_9BASI</name>
<comment type="caution">
    <text evidence="2">The sequence shown here is derived from an EMBL/GenBank/DDBJ whole genome shotgun (WGS) entry which is preliminary data.</text>
</comment>
<protein>
    <submittedName>
        <fullName evidence="2">Uncharacterized protein</fullName>
    </submittedName>
</protein>
<dbReference type="AlphaFoldDB" id="A0A0L6UAZ6"/>
<evidence type="ECO:0000256" key="1">
    <source>
        <dbReference type="SAM" id="MobiDB-lite"/>
    </source>
</evidence>
<proteinExistence type="predicted"/>
<sequence length="51" mass="5889">MYTNDDQRCSSGTHNPNSRTHTKDKCWAIYPEKRAAFLKKKEESQTKAKSA</sequence>
<feature type="compositionally biased region" description="Polar residues" evidence="1">
    <location>
        <begin position="9"/>
        <end position="19"/>
    </location>
</feature>
<feature type="region of interest" description="Disordered" evidence="1">
    <location>
        <begin position="1"/>
        <end position="25"/>
    </location>
</feature>
<dbReference type="VEuPathDB" id="FungiDB:VP01_78g6"/>
<dbReference type="Proteomes" id="UP000037035">
    <property type="component" value="Unassembled WGS sequence"/>
</dbReference>
<reference evidence="2 3" key="1">
    <citation type="submission" date="2015-08" db="EMBL/GenBank/DDBJ databases">
        <title>Next Generation Sequencing and Analysis of the Genome of Puccinia sorghi L Schw, the Causal Agent of Maize Common Rust.</title>
        <authorList>
            <person name="Rochi L."/>
            <person name="Burguener G."/>
            <person name="Darino M."/>
            <person name="Turjanski A."/>
            <person name="Kreff E."/>
            <person name="Dieguez M.J."/>
            <person name="Sacco F."/>
        </authorList>
    </citation>
    <scope>NUCLEOTIDE SEQUENCE [LARGE SCALE GENOMIC DNA]</scope>
    <source>
        <strain evidence="2 3">RO10H11247</strain>
    </source>
</reference>
<gene>
    <name evidence="2" type="ORF">VP01_78g6</name>
</gene>
<organism evidence="2 3">
    <name type="scientific">Puccinia sorghi</name>
    <dbReference type="NCBI Taxonomy" id="27349"/>
    <lineage>
        <taxon>Eukaryota</taxon>
        <taxon>Fungi</taxon>
        <taxon>Dikarya</taxon>
        <taxon>Basidiomycota</taxon>
        <taxon>Pucciniomycotina</taxon>
        <taxon>Pucciniomycetes</taxon>
        <taxon>Pucciniales</taxon>
        <taxon>Pucciniaceae</taxon>
        <taxon>Puccinia</taxon>
    </lineage>
</organism>
<keyword evidence="3" id="KW-1185">Reference proteome</keyword>
<evidence type="ECO:0000313" key="2">
    <source>
        <dbReference type="EMBL" id="KNZ45696.1"/>
    </source>
</evidence>